<evidence type="ECO:0000256" key="1">
    <source>
        <dbReference type="SAM" id="MobiDB-lite"/>
    </source>
</evidence>
<dbReference type="eggNOG" id="ENOG502R0V8">
    <property type="taxonomic scope" value="Eukaryota"/>
</dbReference>
<feature type="region of interest" description="Disordered" evidence="1">
    <location>
        <begin position="593"/>
        <end position="625"/>
    </location>
</feature>
<dbReference type="InParanoid" id="A0A098D1B4"/>
<feature type="region of interest" description="Disordered" evidence="1">
    <location>
        <begin position="413"/>
        <end position="453"/>
    </location>
</feature>
<feature type="compositionally biased region" description="Polar residues" evidence="1">
    <location>
        <begin position="608"/>
        <end position="623"/>
    </location>
</feature>
<reference evidence="3 4" key="1">
    <citation type="journal article" date="2007" name="Science">
        <title>The Fusarium graminearum genome reveals a link between localized polymorphism and pathogen specialization.</title>
        <authorList>
            <person name="Cuomo C.A."/>
            <person name="Gueldener U."/>
            <person name="Xu J.-R."/>
            <person name="Trail F."/>
            <person name="Turgeon B.G."/>
            <person name="Di Pietro A."/>
            <person name="Walton J.D."/>
            <person name="Ma L.-J."/>
            <person name="Baker S.E."/>
            <person name="Rep M."/>
            <person name="Adam G."/>
            <person name="Antoniw J."/>
            <person name="Baldwin T."/>
            <person name="Calvo S.E."/>
            <person name="Chang Y.-L."/>
            <person name="DeCaprio D."/>
            <person name="Gale L.R."/>
            <person name="Gnerre S."/>
            <person name="Goswami R.S."/>
            <person name="Hammond-Kosack K."/>
            <person name="Harris L.J."/>
            <person name="Hilburn K."/>
            <person name="Kennell J.C."/>
            <person name="Kroken S."/>
            <person name="Magnuson J.K."/>
            <person name="Mannhaupt G."/>
            <person name="Mauceli E.W."/>
            <person name="Mewes H.-W."/>
            <person name="Mitterbauer R."/>
            <person name="Muehlbauer G."/>
            <person name="Muensterkoetter M."/>
            <person name="Nelson D."/>
            <person name="O'Donnell K."/>
            <person name="Ouellet T."/>
            <person name="Qi W."/>
            <person name="Quesneville H."/>
            <person name="Roncero M.I.G."/>
            <person name="Seong K.-Y."/>
            <person name="Tetko I.V."/>
            <person name="Urban M."/>
            <person name="Waalwijk C."/>
            <person name="Ward T.J."/>
            <person name="Yao J."/>
            <person name="Birren B.W."/>
            <person name="Kistler H.C."/>
        </authorList>
    </citation>
    <scope>NUCLEOTIDE SEQUENCE [LARGE SCALE GENOMIC DNA]</scope>
    <source>
        <strain evidence="4">ATCC MYA-4620 / CBS 123657 / FGSC 9075 / NRRL 31084 / PH-1</strain>
        <strain evidence="3">PH-1 / ATCC MYA-4620 / FGSC 9075 / NRRL 31084</strain>
    </source>
</reference>
<dbReference type="EnsemblFungi" id="CEF72232">
    <property type="protein sequence ID" value="CEF72232"/>
    <property type="gene ID" value="FGRRES_00326_M"/>
</dbReference>
<gene>
    <name evidence="3" type="primary">FG00326.1</name>
    <name evidence="2" type="ORF">FGRAMPH1_01T00859</name>
</gene>
<feature type="compositionally biased region" description="Polar residues" evidence="1">
    <location>
        <begin position="436"/>
        <end position="453"/>
    </location>
</feature>
<dbReference type="AlphaFoldDB" id="A0A098D1B4"/>
<feature type="compositionally biased region" description="Basic and acidic residues" evidence="1">
    <location>
        <begin position="501"/>
        <end position="516"/>
    </location>
</feature>
<evidence type="ECO:0000313" key="2">
    <source>
        <dbReference type="EMBL" id="CEF72232.1"/>
    </source>
</evidence>
<accession>A0A0E0RLV7</accession>
<accession>A0A098D1B4</accession>
<feature type="region of interest" description="Disordered" evidence="1">
    <location>
        <begin position="501"/>
        <end position="562"/>
    </location>
</feature>
<feature type="region of interest" description="Disordered" evidence="1">
    <location>
        <begin position="172"/>
        <end position="193"/>
    </location>
</feature>
<feature type="region of interest" description="Disordered" evidence="1">
    <location>
        <begin position="30"/>
        <end position="58"/>
    </location>
</feature>
<evidence type="ECO:0000313" key="3">
    <source>
        <dbReference type="EnsemblFungi" id="CEF72232"/>
    </source>
</evidence>
<feature type="region of interest" description="Disordered" evidence="1">
    <location>
        <begin position="307"/>
        <end position="335"/>
    </location>
</feature>
<evidence type="ECO:0000313" key="4">
    <source>
        <dbReference type="Proteomes" id="UP000070720"/>
    </source>
</evidence>
<feature type="compositionally biased region" description="Basic and acidic residues" evidence="1">
    <location>
        <begin position="30"/>
        <end position="47"/>
    </location>
</feature>
<feature type="compositionally biased region" description="Polar residues" evidence="1">
    <location>
        <begin position="265"/>
        <end position="276"/>
    </location>
</feature>
<feature type="region of interest" description="Disordered" evidence="1">
    <location>
        <begin position="232"/>
        <end position="289"/>
    </location>
</feature>
<dbReference type="VEuPathDB" id="FungiDB:FGRAMPH1_01G00859"/>
<protein>
    <submittedName>
        <fullName evidence="2">Chromosome 1, complete genome</fullName>
    </submittedName>
</protein>
<proteinExistence type="predicted"/>
<sequence>MQGSSSLPAALSSSKWIAAFLAKHRNDDDIYVRTPERKSKDDDKIIEPGEYLADSAPARSSENEVKFQGFYHKATAEMRRRQAQHSCSLVRMTDFAFFTVEQASNEEAKNTPEQRAKSAWAFLFDTKSGNKLHKRTRSAPTTHYVPHVLETIGEEQEEQKCSALKSFVNAAKESEDDRKTATTTPQESTDRVAHDGDNVSIRTTCTVIIRQATLNDIAEETCVNADNIQTSTTHDVQKPKSVSFDVRSSQGSRKVSPIECRGSIITPSMMSEQGTATPEPPKKKKKASSISSSIFSFVGKVVRLGRSSPSVKKANKTRRHELRDELPNSKNSSNLRPILKWNLPQEDNAMGDLIRNFSGPLTPPDSLDTSTPPPSAKYGRNFSDLSAFDNSVEDLMPIPAKRLVSGRVISDSESMPEFDDTINNPRLRPRGKPVLQNANNARTDNTSDDSTVMSDEEVHVTPVHETLSQAYARHQDCYRRIKAMYDRNGIDRTGKLLACESKQREEVEQRQVREMTEDLEQPPQDIQTEEQEENEPLPQETVVSEKTAPSNPSTPPHDDAQERVDVNEEPIMESIEHDFTAPDATVAISTQNPYDEQPADQEPDTAAAHTNDTSSTSTWSQNGDIPLPLGVTLTRAAMVHHENEEYSTFFKSLQNVREKSPDRFCGRQGSFSVRAWLDQTYEHEHEMARDRAALKFFHGPHSTTENEDDTLSDLGYFPTPAETRDALNHPDAPKIRGSSPKEAMRIWNADVKSLEVANMKKETLQAEVKSSLTRNELIEDEEDRAERVTYLYLQKKLKAQVSDEDKATHFRHVRKVCREFEKALEVVQKRAVLANKEATDAEICVEYLQRSYHEMEENIHCFTESLGYKRADNLVDAMELVKKTEREENIDIREVQRLDIAEPESPDSYGATEWCAVQAQGDNNIGPENPTDIFF</sequence>
<name>A0A098D1B4_GIBZE</name>
<feature type="compositionally biased region" description="Polar residues" evidence="1">
    <location>
        <begin position="542"/>
        <end position="551"/>
    </location>
</feature>
<dbReference type="EMBL" id="HG970332">
    <property type="protein sequence ID" value="CEF72232.1"/>
    <property type="molecule type" value="Genomic_DNA"/>
</dbReference>
<reference evidence="3" key="4">
    <citation type="submission" date="2017-01" db="UniProtKB">
        <authorList>
            <consortium name="EnsemblFungi"/>
        </authorList>
    </citation>
    <scope>IDENTIFICATION</scope>
    <source>
        <strain evidence="3">PH-1 / ATCC MYA-4620 / FGSC 9075 / NRRL 31084</strain>
    </source>
</reference>
<organism evidence="2 4">
    <name type="scientific">Gibberella zeae (strain ATCC MYA-4620 / CBS 123657 / FGSC 9075 / NRRL 31084 / PH-1)</name>
    <name type="common">Wheat head blight fungus</name>
    <name type="synonym">Fusarium graminearum</name>
    <dbReference type="NCBI Taxonomy" id="229533"/>
    <lineage>
        <taxon>Eukaryota</taxon>
        <taxon>Fungi</taxon>
        <taxon>Dikarya</taxon>
        <taxon>Ascomycota</taxon>
        <taxon>Pezizomycotina</taxon>
        <taxon>Sordariomycetes</taxon>
        <taxon>Hypocreomycetidae</taxon>
        <taxon>Hypocreales</taxon>
        <taxon>Nectriaceae</taxon>
        <taxon>Fusarium</taxon>
    </lineage>
</organism>
<reference evidence="2 4" key="3">
    <citation type="journal article" date="2015" name="BMC Genomics">
        <title>The completed genome sequence of the pathogenic ascomycete fungus Fusarium graminearum.</title>
        <authorList>
            <person name="King R."/>
            <person name="Urban M."/>
            <person name="Hammond-Kosack M.C."/>
            <person name="Hassani-Pak K."/>
            <person name="Hammond-Kosack K.E."/>
        </authorList>
    </citation>
    <scope>NUCLEOTIDE SEQUENCE [LARGE SCALE GENOMIC DNA]</scope>
    <source>
        <strain evidence="4">ATCC MYA-4620 / CBS 123657 / FGSC 9075 / NRRL 31084 / PH-1</strain>
        <strain evidence="2">PH-1</strain>
    </source>
</reference>
<reference evidence="3 4" key="2">
    <citation type="journal article" date="2010" name="Nature">
        <title>Comparative genomics reveals mobile pathogenicity chromosomes in Fusarium.</title>
        <authorList>
            <person name="Ma L.J."/>
            <person name="van der Does H.C."/>
            <person name="Borkovich K.A."/>
            <person name="Coleman J.J."/>
            <person name="Daboussi M.J."/>
            <person name="Di Pietro A."/>
            <person name="Dufresne M."/>
            <person name="Freitag M."/>
            <person name="Grabherr M."/>
            <person name="Henrissat B."/>
            <person name="Houterman P.M."/>
            <person name="Kang S."/>
            <person name="Shim W.B."/>
            <person name="Woloshuk C."/>
            <person name="Xie X."/>
            <person name="Xu J.R."/>
            <person name="Antoniw J."/>
            <person name="Baker S.E."/>
            <person name="Bluhm B.H."/>
            <person name="Breakspear A."/>
            <person name="Brown D.W."/>
            <person name="Butchko R.A."/>
            <person name="Chapman S."/>
            <person name="Coulson R."/>
            <person name="Coutinho P.M."/>
            <person name="Danchin E.G."/>
            <person name="Diener A."/>
            <person name="Gale L.R."/>
            <person name="Gardiner D.M."/>
            <person name="Goff S."/>
            <person name="Hammond-Kosack K.E."/>
            <person name="Hilburn K."/>
            <person name="Hua-Van A."/>
            <person name="Jonkers W."/>
            <person name="Kazan K."/>
            <person name="Kodira C.D."/>
            <person name="Koehrsen M."/>
            <person name="Kumar L."/>
            <person name="Lee Y.H."/>
            <person name="Li L."/>
            <person name="Manners J.M."/>
            <person name="Miranda-Saavedra D."/>
            <person name="Mukherjee M."/>
            <person name="Park G."/>
            <person name="Park J."/>
            <person name="Park S.Y."/>
            <person name="Proctor R.H."/>
            <person name="Regev A."/>
            <person name="Ruiz-Roldan M.C."/>
            <person name="Sain D."/>
            <person name="Sakthikumar S."/>
            <person name="Sykes S."/>
            <person name="Schwartz D.C."/>
            <person name="Turgeon B.G."/>
            <person name="Wapinski I."/>
            <person name="Yoder O."/>
            <person name="Young S."/>
            <person name="Zeng Q."/>
            <person name="Zhou S."/>
            <person name="Galagan J."/>
            <person name="Cuomo C.A."/>
            <person name="Kistler H.C."/>
            <person name="Rep M."/>
        </authorList>
    </citation>
    <scope>GENOME REANNOTATION</scope>
    <source>
        <strain evidence="4">ATCC MYA-4620 / CBS 123657 / FGSC 9075 / NRRL 31084 / PH-1</strain>
        <strain evidence="3">PH-1 / ATCC MYA-4620 / FGSC 9075 / NRRL 31084</strain>
    </source>
</reference>
<dbReference type="Proteomes" id="UP000070720">
    <property type="component" value="Chromosome 1"/>
</dbReference>
<keyword evidence="4" id="KW-1185">Reference proteome</keyword>